<evidence type="ECO:0008006" key="2">
    <source>
        <dbReference type="Google" id="ProtNLM"/>
    </source>
</evidence>
<organism evidence="1">
    <name type="scientific">Staphylococcus aureus</name>
    <dbReference type="NCBI Taxonomy" id="1280"/>
    <lineage>
        <taxon>Bacteria</taxon>
        <taxon>Bacillati</taxon>
        <taxon>Bacillota</taxon>
        <taxon>Bacilli</taxon>
        <taxon>Bacillales</taxon>
        <taxon>Staphylococcaceae</taxon>
        <taxon>Staphylococcus</taxon>
    </lineage>
</organism>
<name>Q9RL88_STAAU</name>
<dbReference type="SUPFAM" id="SSF48452">
    <property type="entry name" value="TPR-like"/>
    <property type="match status" value="1"/>
</dbReference>
<accession>Q9RL88</accession>
<protein>
    <recommendedName>
        <fullName evidence="2">TPR domain protein</fullName>
    </recommendedName>
</protein>
<sequence>MIGLKHCTEALLQEDSTDIYALCHYTLLLYNTKENEQYQKYLKILNKVVPMNDDESFKLGIVLSYLKQYRASQQLLYPLYKKGKFLSIQMYNALAYNYYYLGEEDESHYYWDKLKQISKVEIGHAPWVIENSKEVFDQHILPLLQSDDSHYRLYGIFLLDQLNGKEIVMTESIWQVLENLNNYEKLYLTYLVQGLTLNKLDFIHRGLLTLYHNELFVSENDVMVAWINQGELIIAEKVDLTDVEPYIGAFIYLYFKNQPRNVTKKQITTWLGITQYKLNKMIEFLLSI</sequence>
<reference evidence="1" key="1">
    <citation type="journal article" date="1999" name="Microb. Drug Resist.">
        <title>Antibiotic resistance as a stress response: complete sequencing of a large number of chromosomal loci in Staphylococcus aureus strain COL that impact on the expression of resistance to methicillin.</title>
        <authorList>
            <person name="de Lencastre H."/>
            <person name="Wu S.W."/>
            <person name="Pinho M.G."/>
            <person name="Ludovice A.M."/>
            <person name="Filipe S."/>
            <person name="Gardete S."/>
            <person name="Sobral R."/>
            <person name="Gill S."/>
            <person name="Chung M."/>
            <person name="Tomasz A."/>
        </authorList>
    </citation>
    <scope>NUCLEOTIDE SEQUENCE</scope>
    <source>
        <strain evidence="1">RUSA277</strain>
    </source>
</reference>
<evidence type="ECO:0000313" key="1">
    <source>
        <dbReference type="EMBL" id="CAB60741.1"/>
    </source>
</evidence>
<proteinExistence type="predicted"/>
<dbReference type="AlphaFoldDB" id="Q9RL88"/>
<dbReference type="InterPro" id="IPR011990">
    <property type="entry name" value="TPR-like_helical_dom_sf"/>
</dbReference>
<reference evidence="1" key="2">
    <citation type="submission" date="1999-01" db="EMBL/GenBank/DDBJ databases">
        <authorList>
            <person name="Wu S."/>
        </authorList>
    </citation>
    <scope>NUCLEOTIDE SEQUENCE</scope>
    <source>
        <strain evidence="1">RUSA277</strain>
    </source>
</reference>
<dbReference type="EMBL" id="Y18636">
    <property type="protein sequence ID" value="CAB60741.1"/>
    <property type="molecule type" value="Genomic_DNA"/>
</dbReference>